<keyword evidence="4 12" id="KW-0812">Transmembrane</keyword>
<comment type="caution">
    <text evidence="15">The sequence shown here is derived from an EMBL/GenBank/DDBJ whole genome shotgun (WGS) entry which is preliminary data.</text>
</comment>
<comment type="subcellular location">
    <subcellularLocation>
        <location evidence="1 12">Membrane</location>
        <topology evidence="1 12">Multi-pass membrane protein</topology>
    </subcellularLocation>
</comment>
<feature type="transmembrane region" description="Helical" evidence="13">
    <location>
        <begin position="36"/>
        <end position="57"/>
    </location>
</feature>
<evidence type="ECO:0000259" key="14">
    <source>
        <dbReference type="Pfam" id="PF02096"/>
    </source>
</evidence>
<gene>
    <name evidence="15" type="primary">yidC</name>
    <name evidence="15" type="ORF">ARHIZOSPH14_31880</name>
</gene>
<dbReference type="EMBL" id="BSDP01000001">
    <property type="protein sequence ID" value="GLI28946.1"/>
    <property type="molecule type" value="Genomic_DNA"/>
</dbReference>
<dbReference type="InterPro" id="IPR001708">
    <property type="entry name" value="YidC/ALB3/OXA1/COX18"/>
</dbReference>
<dbReference type="GO" id="GO:0051205">
    <property type="term" value="P:protein insertion into membrane"/>
    <property type="evidence" value="ECO:0007669"/>
    <property type="project" value="TreeGrafter"/>
</dbReference>
<evidence type="ECO:0000256" key="9">
    <source>
        <dbReference type="ARBA" id="ARBA00031538"/>
    </source>
</evidence>
<feature type="transmembrane region" description="Helical" evidence="13">
    <location>
        <begin position="204"/>
        <end position="223"/>
    </location>
</feature>
<dbReference type="Pfam" id="PF02096">
    <property type="entry name" value="60KD_IMP"/>
    <property type="match status" value="1"/>
</dbReference>
<keyword evidence="5 13" id="KW-1133">Transmembrane helix</keyword>
<comment type="subunit">
    <text evidence="8">Interacts with the Sec translocase complex via SecD. Specifically interacts with transmembrane segments of nascent integral membrane proteins during membrane integration.</text>
</comment>
<dbReference type="PANTHER" id="PTHR12428">
    <property type="entry name" value="OXA1"/>
    <property type="match status" value="1"/>
</dbReference>
<dbReference type="PANTHER" id="PTHR12428:SF65">
    <property type="entry name" value="CYTOCHROME C OXIDASE ASSEMBLY PROTEIN COX18, MITOCHONDRIAL"/>
    <property type="match status" value="1"/>
</dbReference>
<comment type="function">
    <text evidence="7">Required for the insertion and/or proper folding and/or complex formation of integral membrane proteins into the membrane. Involved in integration of membrane proteins that insert both dependently and independently of the Sec translocase complex, as well as at least some lipoproteins. Aids folding of multispanning membrane proteins.</text>
</comment>
<accession>A0A9W6CTX0</accession>
<dbReference type="Proteomes" id="UP001144396">
    <property type="component" value="Unassembled WGS sequence"/>
</dbReference>
<evidence type="ECO:0000256" key="8">
    <source>
        <dbReference type="ARBA" id="ARBA00026028"/>
    </source>
</evidence>
<evidence type="ECO:0000256" key="13">
    <source>
        <dbReference type="SAM" id="Phobius"/>
    </source>
</evidence>
<dbReference type="AlphaFoldDB" id="A0A9W6CTX0"/>
<evidence type="ECO:0000256" key="11">
    <source>
        <dbReference type="ARBA" id="ARBA00033342"/>
    </source>
</evidence>
<protein>
    <recommendedName>
        <fullName evidence="3">Membrane protein insertase YidC</fullName>
    </recommendedName>
    <alternativeName>
        <fullName evidence="11">Foldase YidC</fullName>
    </alternativeName>
    <alternativeName>
        <fullName evidence="10">Membrane integrase YidC</fullName>
    </alternativeName>
    <alternativeName>
        <fullName evidence="9">Membrane protein YidC</fullName>
    </alternativeName>
</protein>
<feature type="domain" description="Membrane insertase YidC/Oxa/ALB C-terminal" evidence="14">
    <location>
        <begin position="37"/>
        <end position="237"/>
    </location>
</feature>
<evidence type="ECO:0000256" key="12">
    <source>
        <dbReference type="RuleBase" id="RU003945"/>
    </source>
</evidence>
<name>A0A9W6CTX0_9MICO</name>
<evidence type="ECO:0000256" key="10">
    <source>
        <dbReference type="ARBA" id="ARBA00033245"/>
    </source>
</evidence>
<feature type="transmembrane region" description="Helical" evidence="13">
    <location>
        <begin position="117"/>
        <end position="142"/>
    </location>
</feature>
<dbReference type="GO" id="GO:0032977">
    <property type="term" value="F:membrane insertase activity"/>
    <property type="evidence" value="ECO:0007669"/>
    <property type="project" value="InterPro"/>
</dbReference>
<feature type="transmembrane region" description="Helical" evidence="13">
    <location>
        <begin position="148"/>
        <end position="175"/>
    </location>
</feature>
<sequence length="243" mass="25538">MNPFDLPLLAALVDHVATALLHLADAIDPFAGPASAALAIVLATALVRACLLPLAVAQARAERDRRRLAPRVSRLREQYRDRPERLQEELRDLYAAERVSPAAGCLPMLAQAPVLSFAYATLVLPTIAGHQNVILAATAFGVPLGESFAASAVASALSPTLVVVTLVLVAIAIVAGELSRRAFAPGDTAGVPAWARRSTGALQFLTAAIVPFVPLAAGVYLATTVTWTLGQRLVLQRAFALRA</sequence>
<dbReference type="GO" id="GO:0005886">
    <property type="term" value="C:plasma membrane"/>
    <property type="evidence" value="ECO:0007669"/>
    <property type="project" value="TreeGrafter"/>
</dbReference>
<evidence type="ECO:0000256" key="4">
    <source>
        <dbReference type="ARBA" id="ARBA00022692"/>
    </source>
</evidence>
<evidence type="ECO:0000256" key="3">
    <source>
        <dbReference type="ARBA" id="ARBA00015325"/>
    </source>
</evidence>
<evidence type="ECO:0000313" key="16">
    <source>
        <dbReference type="Proteomes" id="UP001144396"/>
    </source>
</evidence>
<organism evidence="15 16">
    <name type="scientific">Agromyces rhizosphaerae</name>
    <dbReference type="NCBI Taxonomy" id="88374"/>
    <lineage>
        <taxon>Bacteria</taxon>
        <taxon>Bacillati</taxon>
        <taxon>Actinomycetota</taxon>
        <taxon>Actinomycetes</taxon>
        <taxon>Micrococcales</taxon>
        <taxon>Microbacteriaceae</taxon>
        <taxon>Agromyces</taxon>
    </lineage>
</organism>
<keyword evidence="6 13" id="KW-0472">Membrane</keyword>
<evidence type="ECO:0000256" key="6">
    <source>
        <dbReference type="ARBA" id="ARBA00023136"/>
    </source>
</evidence>
<evidence type="ECO:0000256" key="5">
    <source>
        <dbReference type="ARBA" id="ARBA00022989"/>
    </source>
</evidence>
<dbReference type="NCBIfam" id="TIGR03592">
    <property type="entry name" value="yidC_oxa1_cterm"/>
    <property type="match status" value="1"/>
</dbReference>
<evidence type="ECO:0000256" key="7">
    <source>
        <dbReference type="ARBA" id="ARBA00025034"/>
    </source>
</evidence>
<dbReference type="InterPro" id="IPR028055">
    <property type="entry name" value="YidC/Oxa/ALB_C"/>
</dbReference>
<comment type="similarity">
    <text evidence="2">Belongs to the OXA1/ALB3/YidC family. Type 1 subfamily.</text>
</comment>
<evidence type="ECO:0000256" key="1">
    <source>
        <dbReference type="ARBA" id="ARBA00004141"/>
    </source>
</evidence>
<proteinExistence type="inferred from homology"/>
<evidence type="ECO:0000256" key="2">
    <source>
        <dbReference type="ARBA" id="ARBA00010527"/>
    </source>
</evidence>
<keyword evidence="16" id="KW-1185">Reference proteome</keyword>
<reference evidence="15" key="1">
    <citation type="submission" date="2022-12" db="EMBL/GenBank/DDBJ databases">
        <title>Reference genome sequencing for broad-spectrum identification of bacterial and archaeal isolates by mass spectrometry.</title>
        <authorList>
            <person name="Sekiguchi Y."/>
            <person name="Tourlousse D.M."/>
        </authorList>
    </citation>
    <scope>NUCLEOTIDE SEQUENCE</scope>
    <source>
        <strain evidence="15">14</strain>
    </source>
</reference>
<dbReference type="RefSeq" id="WP_281886742.1">
    <property type="nucleotide sequence ID" value="NZ_BSDP01000001.1"/>
</dbReference>
<evidence type="ECO:0000313" key="15">
    <source>
        <dbReference type="EMBL" id="GLI28946.1"/>
    </source>
</evidence>